<evidence type="ECO:0000256" key="2">
    <source>
        <dbReference type="ARBA" id="ARBA00023295"/>
    </source>
</evidence>
<dbReference type="GO" id="GO:0004555">
    <property type="term" value="F:alpha,alpha-trehalase activity"/>
    <property type="evidence" value="ECO:0007669"/>
    <property type="project" value="InterPro"/>
</dbReference>
<dbReference type="GO" id="GO:0005993">
    <property type="term" value="P:trehalose catabolic process"/>
    <property type="evidence" value="ECO:0007669"/>
    <property type="project" value="TreeGrafter"/>
</dbReference>
<comment type="caution">
    <text evidence="3">The sequence shown here is derived from an EMBL/GenBank/DDBJ whole genome shotgun (WGS) entry which is preliminary data.</text>
</comment>
<accession>A0A917DQP4</accession>
<dbReference type="Pfam" id="PF01204">
    <property type="entry name" value="Trehalase"/>
    <property type="match status" value="1"/>
</dbReference>
<dbReference type="AlphaFoldDB" id="A0A917DQP4"/>
<protein>
    <submittedName>
        <fullName evidence="3">Periplasmic trehalase</fullName>
    </submittedName>
</protein>
<evidence type="ECO:0000256" key="1">
    <source>
        <dbReference type="ARBA" id="ARBA00022801"/>
    </source>
</evidence>
<dbReference type="Proteomes" id="UP000609064">
    <property type="component" value="Unassembled WGS sequence"/>
</dbReference>
<dbReference type="PRINTS" id="PR00744">
    <property type="entry name" value="GLHYDRLASE37"/>
</dbReference>
<proteinExistence type="predicted"/>
<dbReference type="InterPro" id="IPR012341">
    <property type="entry name" value="6hp_glycosidase-like_sf"/>
</dbReference>
<dbReference type="EMBL" id="BMKK01000005">
    <property type="protein sequence ID" value="GGD60556.1"/>
    <property type="molecule type" value="Genomic_DNA"/>
</dbReference>
<dbReference type="NCBIfam" id="NF009774">
    <property type="entry name" value="PRK13271.1"/>
    <property type="match status" value="1"/>
</dbReference>
<dbReference type="Gene3D" id="1.50.10.10">
    <property type="match status" value="1"/>
</dbReference>
<sequence>MTNSIKNIFDLGLLFERVQTESVFPDNKTFPDCIAKDSLDAINEAFLKEKDAEGFDLKAFVSKYFELPINRTAAYESDKNHSIDEHLQTLWAVLTREPEQENSSLIPLPKPYIVPGGRFGEVYYWDSYFTMLGLRASGKIDMIESMVDNFSYLIDKIGHIPNGNRSYYVGRSQPPFYSLMVKLLSEEKGLGMLVKHLPYLKKEYDFWMRGSEELSSENKALHRVVLMPNGAILNRFWDENNTPRPESYKEDIELSHQSTQEASVLFRHLRAAAESGWDFSSRWFKETNSFASIHTTDIIPIDLNCLLYHLEDTLSATYSLLDDNDEANRYQQLAQNRKVAIQHYLWNETEGCYFDYDFVENKPKSHLTLAAVFPLYFKIAEPSQAQKIAELLEDKFLKHGGLLTTIARTGQQWDSPNGWAPLQWIAYKGLLNYNFDDLASKIRHNWLQLNQRVYEQTGKMTEKYNVVDNGLSAGGGEYPNQDGFGWTNGVYLAMTH</sequence>
<organism evidence="3 4">
    <name type="scientific">Emticicia aquatilis</name>
    <dbReference type="NCBI Taxonomy" id="1537369"/>
    <lineage>
        <taxon>Bacteria</taxon>
        <taxon>Pseudomonadati</taxon>
        <taxon>Bacteroidota</taxon>
        <taxon>Cytophagia</taxon>
        <taxon>Cytophagales</taxon>
        <taxon>Leadbetterellaceae</taxon>
        <taxon>Emticicia</taxon>
    </lineage>
</organism>
<keyword evidence="2" id="KW-0326">Glycosidase</keyword>
<dbReference type="InterPro" id="IPR008928">
    <property type="entry name" value="6-hairpin_glycosidase_sf"/>
</dbReference>
<keyword evidence="1" id="KW-0378">Hydrolase</keyword>
<evidence type="ECO:0000313" key="4">
    <source>
        <dbReference type="Proteomes" id="UP000609064"/>
    </source>
</evidence>
<dbReference type="InterPro" id="IPR001661">
    <property type="entry name" value="Glyco_hydro_37"/>
</dbReference>
<dbReference type="NCBIfam" id="NF009773">
    <property type="entry name" value="PRK13270.1"/>
    <property type="match status" value="1"/>
</dbReference>
<keyword evidence="4" id="KW-1185">Reference proteome</keyword>
<reference evidence="3" key="1">
    <citation type="journal article" date="2014" name="Int. J. Syst. Evol. Microbiol.">
        <title>Complete genome sequence of Corynebacterium casei LMG S-19264T (=DSM 44701T), isolated from a smear-ripened cheese.</title>
        <authorList>
            <consortium name="US DOE Joint Genome Institute (JGI-PGF)"/>
            <person name="Walter F."/>
            <person name="Albersmeier A."/>
            <person name="Kalinowski J."/>
            <person name="Ruckert C."/>
        </authorList>
    </citation>
    <scope>NUCLEOTIDE SEQUENCE</scope>
    <source>
        <strain evidence="3">CGMCC 1.15958</strain>
    </source>
</reference>
<dbReference type="PANTHER" id="PTHR23403:SF1">
    <property type="entry name" value="TREHALASE"/>
    <property type="match status" value="1"/>
</dbReference>
<gene>
    <name evidence="3" type="primary">treA</name>
    <name evidence="3" type="ORF">GCM10011514_25620</name>
</gene>
<dbReference type="PANTHER" id="PTHR23403">
    <property type="entry name" value="TREHALASE"/>
    <property type="match status" value="1"/>
</dbReference>
<evidence type="ECO:0000313" key="3">
    <source>
        <dbReference type="EMBL" id="GGD60556.1"/>
    </source>
</evidence>
<name>A0A917DQP4_9BACT</name>
<dbReference type="RefSeq" id="WP_188766498.1">
    <property type="nucleotide sequence ID" value="NZ_BMKK01000005.1"/>
</dbReference>
<reference evidence="3" key="2">
    <citation type="submission" date="2020-09" db="EMBL/GenBank/DDBJ databases">
        <authorList>
            <person name="Sun Q."/>
            <person name="Zhou Y."/>
        </authorList>
    </citation>
    <scope>NUCLEOTIDE SEQUENCE</scope>
    <source>
        <strain evidence="3">CGMCC 1.15958</strain>
    </source>
</reference>
<dbReference type="InterPro" id="IPR018232">
    <property type="entry name" value="Glyco_hydro_37_CS"/>
</dbReference>
<dbReference type="PROSITE" id="PS00927">
    <property type="entry name" value="TREHALASE_1"/>
    <property type="match status" value="1"/>
</dbReference>
<dbReference type="SUPFAM" id="SSF48208">
    <property type="entry name" value="Six-hairpin glycosidases"/>
    <property type="match status" value="1"/>
</dbReference>
<dbReference type="PROSITE" id="PS00928">
    <property type="entry name" value="TREHALASE_2"/>
    <property type="match status" value="1"/>
</dbReference>